<dbReference type="Pfam" id="PF04969">
    <property type="entry name" value="CS"/>
    <property type="match status" value="1"/>
</dbReference>
<dbReference type="GO" id="GO:0051131">
    <property type="term" value="P:chaperone-mediated protein complex assembly"/>
    <property type="evidence" value="ECO:0007669"/>
    <property type="project" value="TreeGrafter"/>
</dbReference>
<feature type="compositionally biased region" description="Gly residues" evidence="2">
    <location>
        <begin position="124"/>
        <end position="142"/>
    </location>
</feature>
<evidence type="ECO:0000259" key="3">
    <source>
        <dbReference type="PROSITE" id="PS51203"/>
    </source>
</evidence>
<dbReference type="GO" id="GO:0051879">
    <property type="term" value="F:Hsp90 protein binding"/>
    <property type="evidence" value="ECO:0007669"/>
    <property type="project" value="InterPro"/>
</dbReference>
<dbReference type="SUPFAM" id="SSF49764">
    <property type="entry name" value="HSP20-like chaperones"/>
    <property type="match status" value="1"/>
</dbReference>
<accession>A0A4P2U4D5</accession>
<dbReference type="Gene3D" id="2.60.40.790">
    <property type="match status" value="1"/>
</dbReference>
<dbReference type="PANTHER" id="PTHR22932:SF9">
    <property type="entry name" value="CS DOMAIN-CONTAINING PROTEIN"/>
    <property type="match status" value="1"/>
</dbReference>
<evidence type="ECO:0000313" key="4">
    <source>
        <dbReference type="EMBL" id="AXL08216.1"/>
    </source>
</evidence>
<dbReference type="PROSITE" id="PS51203">
    <property type="entry name" value="CS"/>
    <property type="match status" value="1"/>
</dbReference>
<dbReference type="AlphaFoldDB" id="A0A4P2U4D5"/>
<protein>
    <submittedName>
        <fullName evidence="4">p23A protein</fullName>
    </submittedName>
</protein>
<evidence type="ECO:0000256" key="2">
    <source>
        <dbReference type="SAM" id="MobiDB-lite"/>
    </source>
</evidence>
<feature type="region of interest" description="Disordered" evidence="2">
    <location>
        <begin position="115"/>
        <end position="195"/>
    </location>
</feature>
<feature type="compositionally biased region" description="Basic and acidic residues" evidence="2">
    <location>
        <begin position="179"/>
        <end position="195"/>
    </location>
</feature>
<dbReference type="InterPro" id="IPR007052">
    <property type="entry name" value="CS_dom"/>
</dbReference>
<dbReference type="InterPro" id="IPR008978">
    <property type="entry name" value="HSP20-like_chaperone"/>
</dbReference>
<sequence>MTHIPMKWAEREDRLYLTLQVTAARDVRVDFEAKKITVSGTGLTAQTAEPREIRSELPLLKEIAPAESTYKVLGVAIQICAIKKEAGYWNQVVDLPARQTKTWLSVDWNLWKDENDAPEEDRGAGFGGYGDMSSMLGGGQGGMDFASMMQNMPPGGGDSDDEDEDYPVDGEADEDEDVPKESTPEDKADDLKVNA</sequence>
<evidence type="ECO:0000256" key="1">
    <source>
        <dbReference type="ARBA" id="ARBA00025733"/>
    </source>
</evidence>
<organism evidence="4">
    <name type="scientific">Phytomonas sp</name>
    <dbReference type="NCBI Taxonomy" id="28007"/>
    <lineage>
        <taxon>Eukaryota</taxon>
        <taxon>Discoba</taxon>
        <taxon>Euglenozoa</taxon>
        <taxon>Kinetoplastea</taxon>
        <taxon>Metakinetoplastina</taxon>
        <taxon>Trypanosomatida</taxon>
        <taxon>Trypanosomatidae</taxon>
        <taxon>Phytomonas</taxon>
    </lineage>
</organism>
<feature type="non-terminal residue" evidence="4">
    <location>
        <position position="195"/>
    </location>
</feature>
<dbReference type="PANTHER" id="PTHR22932">
    <property type="entry name" value="TELOMERASE-BINDING PROTEIN P23 HSP90 CO-CHAPERONE"/>
    <property type="match status" value="1"/>
</dbReference>
<gene>
    <name evidence="4" type="primary">p23A</name>
</gene>
<feature type="domain" description="CS" evidence="3">
    <location>
        <begin position="1"/>
        <end position="93"/>
    </location>
</feature>
<reference evidence="4" key="1">
    <citation type="submission" date="2018-05" db="EMBL/GenBank/DDBJ databases">
        <title>Genome-wide identification and phylogeny of proteins bearing alpha-crystallin domain-like unveil eight evolutionarily conserved protein families, including the small heat shock proteins, in protists of Kinetoplastea.</title>
        <authorList>
            <person name="Costa-Martins A.G."/>
            <person name="Lima L."/>
            <person name="Alves J.M.P."/>
            <person name="Serrano M.G."/>
            <person name="Buck G.A."/>
            <person name="Camargo E.P."/>
            <person name="Teixeira M.M.G."/>
        </authorList>
    </citation>
    <scope>NUCLEOTIDE SEQUENCE</scope>
    <source>
        <strain evidence="4">HF955203.1_146</strain>
    </source>
</reference>
<comment type="similarity">
    <text evidence="1">Belongs to the p23/wos2 family.</text>
</comment>
<name>A0A4P2U4D5_9TRYP</name>
<proteinExistence type="inferred from homology"/>
<feature type="compositionally biased region" description="Acidic residues" evidence="2">
    <location>
        <begin position="158"/>
        <end position="178"/>
    </location>
</feature>
<dbReference type="GO" id="GO:0006457">
    <property type="term" value="P:protein folding"/>
    <property type="evidence" value="ECO:0007669"/>
    <property type="project" value="TreeGrafter"/>
</dbReference>
<dbReference type="GO" id="GO:0005829">
    <property type="term" value="C:cytosol"/>
    <property type="evidence" value="ECO:0007669"/>
    <property type="project" value="TreeGrafter"/>
</dbReference>
<dbReference type="InterPro" id="IPR045250">
    <property type="entry name" value="p23-like"/>
</dbReference>
<dbReference type="GO" id="GO:0051087">
    <property type="term" value="F:protein-folding chaperone binding"/>
    <property type="evidence" value="ECO:0007669"/>
    <property type="project" value="TreeGrafter"/>
</dbReference>
<dbReference type="EMBL" id="MH422450">
    <property type="protein sequence ID" value="AXL08216.1"/>
    <property type="molecule type" value="Genomic_DNA"/>
</dbReference>
<dbReference type="GO" id="GO:0005634">
    <property type="term" value="C:nucleus"/>
    <property type="evidence" value="ECO:0007669"/>
    <property type="project" value="TreeGrafter"/>
</dbReference>